<dbReference type="AlphaFoldDB" id="A0AAQ3N4D6"/>
<dbReference type="PANTHER" id="PTHR33306:SF21">
    <property type="entry name" value="TRANSMEMBRANE PROTEIN"/>
    <property type="match status" value="1"/>
</dbReference>
<proteinExistence type="predicted"/>
<evidence type="ECO:0000313" key="2">
    <source>
        <dbReference type="EMBL" id="WVZ02128.1"/>
    </source>
</evidence>
<dbReference type="Proteomes" id="UP001374535">
    <property type="component" value="Chromosome 7"/>
</dbReference>
<dbReference type="PANTHER" id="PTHR33306">
    <property type="entry name" value="EXPRESSED PROTEIN-RELATED-RELATED"/>
    <property type="match status" value="1"/>
</dbReference>
<feature type="transmembrane region" description="Helical" evidence="1">
    <location>
        <begin position="103"/>
        <end position="126"/>
    </location>
</feature>
<accession>A0AAQ3N4D6</accession>
<name>A0AAQ3N4D6_VIGMU</name>
<keyword evidence="1" id="KW-1133">Transmembrane helix</keyword>
<keyword evidence="3" id="KW-1185">Reference proteome</keyword>
<feature type="transmembrane region" description="Helical" evidence="1">
    <location>
        <begin position="60"/>
        <end position="82"/>
    </location>
</feature>
<evidence type="ECO:0000256" key="1">
    <source>
        <dbReference type="SAM" id="Phobius"/>
    </source>
</evidence>
<evidence type="ECO:0000313" key="3">
    <source>
        <dbReference type="Proteomes" id="UP001374535"/>
    </source>
</evidence>
<feature type="transmembrane region" description="Helical" evidence="1">
    <location>
        <begin position="30"/>
        <end position="48"/>
    </location>
</feature>
<protein>
    <submittedName>
        <fullName evidence="2">Uncharacterized protein</fullName>
    </submittedName>
</protein>
<organism evidence="2 3">
    <name type="scientific">Vigna mungo</name>
    <name type="common">Black gram</name>
    <name type="synonym">Phaseolus mungo</name>
    <dbReference type="NCBI Taxonomy" id="3915"/>
    <lineage>
        <taxon>Eukaryota</taxon>
        <taxon>Viridiplantae</taxon>
        <taxon>Streptophyta</taxon>
        <taxon>Embryophyta</taxon>
        <taxon>Tracheophyta</taxon>
        <taxon>Spermatophyta</taxon>
        <taxon>Magnoliopsida</taxon>
        <taxon>eudicotyledons</taxon>
        <taxon>Gunneridae</taxon>
        <taxon>Pentapetalae</taxon>
        <taxon>rosids</taxon>
        <taxon>fabids</taxon>
        <taxon>Fabales</taxon>
        <taxon>Fabaceae</taxon>
        <taxon>Papilionoideae</taxon>
        <taxon>50 kb inversion clade</taxon>
        <taxon>NPAAA clade</taxon>
        <taxon>indigoferoid/millettioid clade</taxon>
        <taxon>Phaseoleae</taxon>
        <taxon>Vigna</taxon>
    </lineage>
</organism>
<sequence length="127" mass="14714">MGWFYPKKSAEWKQERTLTEQTMETASLSLNLHLFVIFGIVLGLLWLSHYTTYKAQQNHIALYVQLFLSLSPILLILFLLSYSTCRRLNFCFMPSRHKSLQRAAVSPWNLAATTATVITLLLIFILF</sequence>
<keyword evidence="1" id="KW-0812">Transmembrane</keyword>
<reference evidence="2 3" key="1">
    <citation type="journal article" date="2023" name="Life. Sci Alliance">
        <title>Evolutionary insights into 3D genome organization and epigenetic landscape of Vigna mungo.</title>
        <authorList>
            <person name="Junaid A."/>
            <person name="Singh B."/>
            <person name="Bhatia S."/>
        </authorList>
    </citation>
    <scope>NUCLEOTIDE SEQUENCE [LARGE SCALE GENOMIC DNA]</scope>
    <source>
        <strain evidence="2">Urdbean</strain>
    </source>
</reference>
<keyword evidence="1" id="KW-0472">Membrane</keyword>
<gene>
    <name evidence="2" type="ORF">V8G54_022934</name>
</gene>
<dbReference type="EMBL" id="CP144694">
    <property type="protein sequence ID" value="WVZ02128.1"/>
    <property type="molecule type" value="Genomic_DNA"/>
</dbReference>